<evidence type="ECO:0000259" key="10">
    <source>
        <dbReference type="Pfam" id="PF04234"/>
    </source>
</evidence>
<sequence>MTAVAANFRFISRVAAVFILLLVSQLVADEIPVSAHSSLASAVPAPDSRQEQAPEEIALTFNERIENKGFSLRVYNSKGLPVTEAEAVMNANRKGLRLQLPMLEDGAYTVTYRLLSADGHPVRASYVFTVGLAANANIGYASASQLHEEHDIRKNAGYWLIRGLYFMALLAVTGWIALRLYIPGFIAEYRRRYDRWRKLLLLIYVLALSLIAWKDYGKLSLGVESSERFTLLFGTSIGLSYLLSFILAVAGFVLLGRSKAADIGWTVLLLGAKGLNGHAMGFSLPFITYGLDVLHLAAASVWAGVLLLFLIFGLGRSRASLSAYMPVASQAALASIAALVLSGFAAAWLYTNGFTHLFETWWGKLMAAKAAAVLLVIAVGSLIRRQIKQRKMKRLSGWLGLDIALFLVIIAITGIFTYLNPLAATGPLFWHENVRGVHIAAIITPNEAGEVNQFNVSIGGGGKNEGDSGTDKVTLRLLFEDNPDIAPIEVPLQPVQTNGSPLSLYSSYYSAEGRYLALPGKWTLEVRVLQEGHSEPFLTRKAFYSEMKPKSDGD</sequence>
<feature type="domain" description="Copper resistance protein D" evidence="11">
    <location>
        <begin position="329"/>
        <end position="415"/>
    </location>
</feature>
<evidence type="ECO:0000256" key="2">
    <source>
        <dbReference type="ARBA" id="ARBA00022475"/>
    </source>
</evidence>
<dbReference type="SUPFAM" id="SSF81296">
    <property type="entry name" value="E set domains"/>
    <property type="match status" value="1"/>
</dbReference>
<evidence type="ECO:0000259" key="11">
    <source>
        <dbReference type="Pfam" id="PF05425"/>
    </source>
</evidence>
<keyword evidence="6 9" id="KW-1133">Transmembrane helix</keyword>
<evidence type="ECO:0000313" key="13">
    <source>
        <dbReference type="Proteomes" id="UP000600247"/>
    </source>
</evidence>
<keyword evidence="7" id="KW-0186">Copper</keyword>
<feature type="transmembrane region" description="Helical" evidence="9">
    <location>
        <begin position="361"/>
        <end position="383"/>
    </location>
</feature>
<evidence type="ECO:0000313" key="12">
    <source>
        <dbReference type="EMBL" id="GGG74091.1"/>
    </source>
</evidence>
<feature type="transmembrane region" description="Helical" evidence="9">
    <location>
        <begin position="395"/>
        <end position="419"/>
    </location>
</feature>
<keyword evidence="4" id="KW-0479">Metal-binding</keyword>
<dbReference type="GO" id="GO:0005886">
    <property type="term" value="C:plasma membrane"/>
    <property type="evidence" value="ECO:0007669"/>
    <property type="project" value="UniProtKB-SubCell"/>
</dbReference>
<dbReference type="GO" id="GO:0005507">
    <property type="term" value="F:copper ion binding"/>
    <property type="evidence" value="ECO:0007669"/>
    <property type="project" value="InterPro"/>
</dbReference>
<dbReference type="PANTHER" id="PTHR34820">
    <property type="entry name" value="INNER MEMBRANE PROTEIN YEBZ"/>
    <property type="match status" value="1"/>
</dbReference>
<dbReference type="InterPro" id="IPR008457">
    <property type="entry name" value="Cu-R_CopD_dom"/>
</dbReference>
<comment type="subcellular location">
    <subcellularLocation>
        <location evidence="1">Cell membrane</location>
        <topology evidence="1">Multi-pass membrane protein</topology>
    </subcellularLocation>
</comment>
<comment type="caution">
    <text evidence="12">The sequence shown here is derived from an EMBL/GenBank/DDBJ whole genome shotgun (WGS) entry which is preliminary data.</text>
</comment>
<keyword evidence="2" id="KW-1003">Cell membrane</keyword>
<keyword evidence="13" id="KW-1185">Reference proteome</keyword>
<dbReference type="PANTHER" id="PTHR34820:SF4">
    <property type="entry name" value="INNER MEMBRANE PROTEIN YEBZ"/>
    <property type="match status" value="1"/>
</dbReference>
<dbReference type="Pfam" id="PF04234">
    <property type="entry name" value="CopC"/>
    <property type="match status" value="1"/>
</dbReference>
<dbReference type="GO" id="GO:0046688">
    <property type="term" value="P:response to copper ion"/>
    <property type="evidence" value="ECO:0007669"/>
    <property type="project" value="InterPro"/>
</dbReference>
<accession>A0A917HCG4</accession>
<dbReference type="EMBL" id="BMHY01000005">
    <property type="protein sequence ID" value="GGG74091.1"/>
    <property type="molecule type" value="Genomic_DNA"/>
</dbReference>
<dbReference type="AlphaFoldDB" id="A0A917HCG4"/>
<keyword evidence="5" id="KW-0732">Signal</keyword>
<keyword evidence="8 9" id="KW-0472">Membrane</keyword>
<dbReference type="GO" id="GO:0006825">
    <property type="term" value="P:copper ion transport"/>
    <property type="evidence" value="ECO:0007669"/>
    <property type="project" value="InterPro"/>
</dbReference>
<dbReference type="InterPro" id="IPR007348">
    <property type="entry name" value="CopC_dom"/>
</dbReference>
<evidence type="ECO:0000256" key="1">
    <source>
        <dbReference type="ARBA" id="ARBA00004651"/>
    </source>
</evidence>
<evidence type="ECO:0000256" key="3">
    <source>
        <dbReference type="ARBA" id="ARBA00022692"/>
    </source>
</evidence>
<dbReference type="GO" id="GO:0042597">
    <property type="term" value="C:periplasmic space"/>
    <property type="evidence" value="ECO:0007669"/>
    <property type="project" value="InterPro"/>
</dbReference>
<proteinExistence type="predicted"/>
<feature type="transmembrane region" description="Helical" evidence="9">
    <location>
        <begin position="327"/>
        <end position="349"/>
    </location>
</feature>
<evidence type="ECO:0000256" key="7">
    <source>
        <dbReference type="ARBA" id="ARBA00023008"/>
    </source>
</evidence>
<evidence type="ECO:0000256" key="8">
    <source>
        <dbReference type="ARBA" id="ARBA00023136"/>
    </source>
</evidence>
<evidence type="ECO:0000256" key="6">
    <source>
        <dbReference type="ARBA" id="ARBA00022989"/>
    </source>
</evidence>
<reference evidence="12 13" key="1">
    <citation type="journal article" date="2014" name="Int. J. Syst. Evol. Microbiol.">
        <title>Complete genome sequence of Corynebacterium casei LMG S-19264T (=DSM 44701T), isolated from a smear-ripened cheese.</title>
        <authorList>
            <consortium name="US DOE Joint Genome Institute (JGI-PGF)"/>
            <person name="Walter F."/>
            <person name="Albersmeier A."/>
            <person name="Kalinowski J."/>
            <person name="Ruckert C."/>
        </authorList>
    </citation>
    <scope>NUCLEOTIDE SEQUENCE [LARGE SCALE GENOMIC DNA]</scope>
    <source>
        <strain evidence="12 13">CGMCC 1.15286</strain>
    </source>
</reference>
<feature type="domain" description="CopC" evidence="10">
    <location>
        <begin position="36"/>
        <end position="130"/>
    </location>
</feature>
<dbReference type="Proteomes" id="UP000600247">
    <property type="component" value="Unassembled WGS sequence"/>
</dbReference>
<organism evidence="12 13">
    <name type="scientific">Paenibacillus radicis</name>
    <name type="common">ex Gao et al. 2016</name>
    <dbReference type="NCBI Taxonomy" id="1737354"/>
    <lineage>
        <taxon>Bacteria</taxon>
        <taxon>Bacillati</taxon>
        <taxon>Bacillota</taxon>
        <taxon>Bacilli</taxon>
        <taxon>Bacillales</taxon>
        <taxon>Paenibacillaceae</taxon>
        <taxon>Paenibacillus</taxon>
    </lineage>
</organism>
<feature type="transmembrane region" description="Helical" evidence="9">
    <location>
        <begin position="267"/>
        <end position="287"/>
    </location>
</feature>
<feature type="transmembrane region" description="Helical" evidence="9">
    <location>
        <begin position="199"/>
        <end position="217"/>
    </location>
</feature>
<dbReference type="InterPro" id="IPR014755">
    <property type="entry name" value="Cu-Rt/internalin_Ig-like"/>
</dbReference>
<dbReference type="InterPro" id="IPR014756">
    <property type="entry name" value="Ig_E-set"/>
</dbReference>
<feature type="transmembrane region" description="Helical" evidence="9">
    <location>
        <begin position="156"/>
        <end position="178"/>
    </location>
</feature>
<gene>
    <name evidence="12" type="primary">ycnJ</name>
    <name evidence="12" type="ORF">GCM10010918_32750</name>
</gene>
<evidence type="ECO:0000256" key="5">
    <source>
        <dbReference type="ARBA" id="ARBA00022729"/>
    </source>
</evidence>
<protein>
    <submittedName>
        <fullName evidence="12">Copper transport protein YcnJ</fullName>
    </submittedName>
</protein>
<evidence type="ECO:0000256" key="9">
    <source>
        <dbReference type="SAM" id="Phobius"/>
    </source>
</evidence>
<evidence type="ECO:0000256" key="4">
    <source>
        <dbReference type="ARBA" id="ARBA00022723"/>
    </source>
</evidence>
<feature type="transmembrane region" description="Helical" evidence="9">
    <location>
        <begin position="229"/>
        <end position="255"/>
    </location>
</feature>
<feature type="transmembrane region" description="Helical" evidence="9">
    <location>
        <begin position="293"/>
        <end position="315"/>
    </location>
</feature>
<dbReference type="Pfam" id="PF05425">
    <property type="entry name" value="CopD"/>
    <property type="match status" value="1"/>
</dbReference>
<name>A0A917HCG4_9BACL</name>
<dbReference type="InterPro" id="IPR032694">
    <property type="entry name" value="CopC/D"/>
</dbReference>
<dbReference type="Gene3D" id="2.60.40.1220">
    <property type="match status" value="1"/>
</dbReference>
<keyword evidence="3 9" id="KW-0812">Transmembrane</keyword>